<dbReference type="Gene3D" id="2.60.120.330">
    <property type="entry name" value="B-lactam Antibiotic, Isopenicillin N Synthase, Chain"/>
    <property type="match status" value="1"/>
</dbReference>
<comment type="similarity">
    <text evidence="1 6">Belongs to the iron/ascorbate-dependent oxidoreductase family.</text>
</comment>
<organism evidence="8 9">
    <name type="scientific">Centaurea solstitialis</name>
    <name type="common">yellow star-thistle</name>
    <dbReference type="NCBI Taxonomy" id="347529"/>
    <lineage>
        <taxon>Eukaryota</taxon>
        <taxon>Viridiplantae</taxon>
        <taxon>Streptophyta</taxon>
        <taxon>Embryophyta</taxon>
        <taxon>Tracheophyta</taxon>
        <taxon>Spermatophyta</taxon>
        <taxon>Magnoliopsida</taxon>
        <taxon>eudicotyledons</taxon>
        <taxon>Gunneridae</taxon>
        <taxon>Pentapetalae</taxon>
        <taxon>asterids</taxon>
        <taxon>campanulids</taxon>
        <taxon>Asterales</taxon>
        <taxon>Asteraceae</taxon>
        <taxon>Carduoideae</taxon>
        <taxon>Cardueae</taxon>
        <taxon>Centaureinae</taxon>
        <taxon>Centaurea</taxon>
    </lineage>
</organism>
<dbReference type="Pfam" id="PF14226">
    <property type="entry name" value="DIOX_N"/>
    <property type="match status" value="1"/>
</dbReference>
<sequence>MDIFNNEEHENTENYDRTHALKVFDESKTGVKGLVDAGVTKIPKIFIRPHDELVEELNCSKVNLQIPVVDLSGFESGERRNEIVERVREASEKWGFFQVVNHEIPTSVLDETVDCVRMFHEQESEVKMKLYSRDRTKTVKFESNIDLYQSRVANWRDTLTLSMLVSDDLDPDEVPTVCRETILEYIKHVTKLGVTLMEILSEALGLKPDHLNNMECGRGRTFVCHYYPPCPEPELTMGVSKHTDPSFLTLLLQDHIGGLQVRHCNSGPDVPHVPGGLVVNVGDLLQIISNDKFKSVDHRVLANHDGPRISVACFFTGVTVPPKMYGPIKELTLKSDRHQPAYKDFSVGEYIEKFFTRSIDTSGLDNFRL</sequence>
<evidence type="ECO:0000256" key="1">
    <source>
        <dbReference type="ARBA" id="ARBA00008056"/>
    </source>
</evidence>
<keyword evidence="5 6" id="KW-0408">Iron</keyword>
<dbReference type="GO" id="GO:0051213">
    <property type="term" value="F:dioxygenase activity"/>
    <property type="evidence" value="ECO:0007669"/>
    <property type="project" value="UniProtKB-ARBA"/>
</dbReference>
<keyword evidence="4 6" id="KW-0560">Oxidoreductase</keyword>
<keyword evidence="9" id="KW-1185">Reference proteome</keyword>
<evidence type="ECO:0000256" key="5">
    <source>
        <dbReference type="ARBA" id="ARBA00023004"/>
    </source>
</evidence>
<evidence type="ECO:0000313" key="9">
    <source>
        <dbReference type="Proteomes" id="UP001172457"/>
    </source>
</evidence>
<proteinExistence type="inferred from homology"/>
<dbReference type="GO" id="GO:0046872">
    <property type="term" value="F:metal ion binding"/>
    <property type="evidence" value="ECO:0007669"/>
    <property type="project" value="UniProtKB-KW"/>
</dbReference>
<dbReference type="PANTHER" id="PTHR10209:SF429">
    <property type="entry name" value="1-AMINOCYCLOPROPANE-1-CARBOXYLATE OXIDASE HOMOLOG 1-LIKE"/>
    <property type="match status" value="1"/>
</dbReference>
<dbReference type="GO" id="GO:0016705">
    <property type="term" value="F:oxidoreductase activity, acting on paired donors, with incorporation or reduction of molecular oxygen"/>
    <property type="evidence" value="ECO:0007669"/>
    <property type="project" value="UniProtKB-ARBA"/>
</dbReference>
<accession>A0AA38S7L4</accession>
<reference evidence="8" key="1">
    <citation type="submission" date="2023-03" db="EMBL/GenBank/DDBJ databases">
        <title>Chromosome-scale reference genome and RAD-based genetic map of yellow starthistle (Centaurea solstitialis) reveal putative structural variation and QTLs associated with invader traits.</title>
        <authorList>
            <person name="Reatini B."/>
            <person name="Cang F.A."/>
            <person name="Jiang Q."/>
            <person name="Mckibben M.T.W."/>
            <person name="Barker M.S."/>
            <person name="Rieseberg L.H."/>
            <person name="Dlugosch K.M."/>
        </authorList>
    </citation>
    <scope>NUCLEOTIDE SEQUENCE</scope>
    <source>
        <strain evidence="8">CAN-66</strain>
        <tissue evidence="8">Leaf</tissue>
    </source>
</reference>
<evidence type="ECO:0000256" key="3">
    <source>
        <dbReference type="ARBA" id="ARBA00022896"/>
    </source>
</evidence>
<keyword evidence="3" id="KW-0847">Vitamin C</keyword>
<dbReference type="InterPro" id="IPR005123">
    <property type="entry name" value="Oxoglu/Fe-dep_dioxygenase_dom"/>
</dbReference>
<evidence type="ECO:0000256" key="6">
    <source>
        <dbReference type="RuleBase" id="RU003682"/>
    </source>
</evidence>
<evidence type="ECO:0000259" key="7">
    <source>
        <dbReference type="PROSITE" id="PS51471"/>
    </source>
</evidence>
<dbReference type="InterPro" id="IPR044861">
    <property type="entry name" value="IPNS-like_FE2OG_OXY"/>
</dbReference>
<comment type="caution">
    <text evidence="8">The sequence shown here is derived from an EMBL/GenBank/DDBJ whole genome shotgun (WGS) entry which is preliminary data.</text>
</comment>
<evidence type="ECO:0000256" key="2">
    <source>
        <dbReference type="ARBA" id="ARBA00022723"/>
    </source>
</evidence>
<name>A0AA38S7L4_9ASTR</name>
<evidence type="ECO:0000256" key="4">
    <source>
        <dbReference type="ARBA" id="ARBA00023002"/>
    </source>
</evidence>
<gene>
    <name evidence="8" type="ORF">OSB04_030001</name>
</gene>
<dbReference type="AlphaFoldDB" id="A0AA38S7L4"/>
<keyword evidence="2 6" id="KW-0479">Metal-binding</keyword>
<feature type="domain" description="Fe2OG dioxygenase" evidence="7">
    <location>
        <begin position="217"/>
        <end position="317"/>
    </location>
</feature>
<dbReference type="InterPro" id="IPR027443">
    <property type="entry name" value="IPNS-like_sf"/>
</dbReference>
<dbReference type="PROSITE" id="PS51471">
    <property type="entry name" value="FE2OG_OXY"/>
    <property type="match status" value="1"/>
</dbReference>
<dbReference type="FunFam" id="2.60.120.330:FF:000005">
    <property type="entry name" value="1-aminocyclopropane-1-carboxylate oxidase homolog 1"/>
    <property type="match status" value="1"/>
</dbReference>
<dbReference type="GO" id="GO:0031418">
    <property type="term" value="F:L-ascorbic acid binding"/>
    <property type="evidence" value="ECO:0007669"/>
    <property type="project" value="UniProtKB-KW"/>
</dbReference>
<evidence type="ECO:0000313" key="8">
    <source>
        <dbReference type="EMBL" id="KAJ9537268.1"/>
    </source>
</evidence>
<dbReference type="PANTHER" id="PTHR10209">
    <property type="entry name" value="OXIDOREDUCTASE, 2OG-FE II OXYGENASE FAMILY PROTEIN"/>
    <property type="match status" value="1"/>
</dbReference>
<dbReference type="EMBL" id="JARYMX010000008">
    <property type="protein sequence ID" value="KAJ9537268.1"/>
    <property type="molecule type" value="Genomic_DNA"/>
</dbReference>
<dbReference type="SUPFAM" id="SSF51197">
    <property type="entry name" value="Clavaminate synthase-like"/>
    <property type="match status" value="1"/>
</dbReference>
<dbReference type="InterPro" id="IPR026992">
    <property type="entry name" value="DIOX_N"/>
</dbReference>
<dbReference type="Pfam" id="PF03171">
    <property type="entry name" value="2OG-FeII_Oxy"/>
    <property type="match status" value="1"/>
</dbReference>
<protein>
    <recommendedName>
        <fullName evidence="7">Fe2OG dioxygenase domain-containing protein</fullName>
    </recommendedName>
</protein>
<dbReference type="Proteomes" id="UP001172457">
    <property type="component" value="Chromosome 8"/>
</dbReference>